<proteinExistence type="predicted"/>
<protein>
    <submittedName>
        <fullName evidence="2">Uncharacterized protein</fullName>
    </submittedName>
</protein>
<keyword evidence="1" id="KW-0812">Transmembrane</keyword>
<name>A0A9W6M8G4_9MICO</name>
<reference evidence="2" key="2">
    <citation type="submission" date="2023-01" db="EMBL/GenBank/DDBJ databases">
        <authorList>
            <person name="Sun Q."/>
            <person name="Evtushenko L."/>
        </authorList>
    </citation>
    <scope>NUCLEOTIDE SEQUENCE</scope>
    <source>
        <strain evidence="2">VKM Ac-1958</strain>
    </source>
</reference>
<evidence type="ECO:0000256" key="1">
    <source>
        <dbReference type="SAM" id="Phobius"/>
    </source>
</evidence>
<feature type="transmembrane region" description="Helical" evidence="1">
    <location>
        <begin position="36"/>
        <end position="54"/>
    </location>
</feature>
<dbReference type="Proteomes" id="UP001142325">
    <property type="component" value="Unassembled WGS sequence"/>
</dbReference>
<dbReference type="RefSeq" id="WP_204939129.1">
    <property type="nucleotide sequence ID" value="NZ_BAAAUM010000001.1"/>
</dbReference>
<organism evidence="2 3">
    <name type="scientific">Microbacterium keratanolyticum</name>
    <dbReference type="NCBI Taxonomy" id="67574"/>
    <lineage>
        <taxon>Bacteria</taxon>
        <taxon>Bacillati</taxon>
        <taxon>Actinomycetota</taxon>
        <taxon>Actinomycetes</taxon>
        <taxon>Micrococcales</taxon>
        <taxon>Microbacteriaceae</taxon>
        <taxon>Microbacterium</taxon>
    </lineage>
</organism>
<accession>A0A9W6M8G4</accession>
<comment type="caution">
    <text evidence="2">The sequence shown here is derived from an EMBL/GenBank/DDBJ whole genome shotgun (WGS) entry which is preliminary data.</text>
</comment>
<evidence type="ECO:0000313" key="2">
    <source>
        <dbReference type="EMBL" id="GLK01493.1"/>
    </source>
</evidence>
<keyword evidence="3" id="KW-1185">Reference proteome</keyword>
<keyword evidence="1" id="KW-1133">Transmembrane helix</keyword>
<dbReference type="EMBL" id="BSET01000001">
    <property type="protein sequence ID" value="GLK01493.1"/>
    <property type="molecule type" value="Genomic_DNA"/>
</dbReference>
<dbReference type="AlphaFoldDB" id="A0A9W6M8G4"/>
<evidence type="ECO:0000313" key="3">
    <source>
        <dbReference type="Proteomes" id="UP001142325"/>
    </source>
</evidence>
<keyword evidence="1" id="KW-0472">Membrane</keyword>
<feature type="transmembrane region" description="Helical" evidence="1">
    <location>
        <begin position="123"/>
        <end position="141"/>
    </location>
</feature>
<sequence>MRQSRATRVLRGAVAASVATFVALLSHVAGGGPLPGLLWMLTPWVFSILISVILAGRALSLLRLSFTVALSQVLFHGMFALGAVPTSGLVGVPEAAGVHVHGGAFMLPALGASAAASPLAGDALMWAMHAVGAIVTTVALYRGERAVLRLLQLASDLLAWVQRKLIPVQTVLAAVLAPRPRGLAAATALLPVAATSPHLSMVIRRGPPLLSV</sequence>
<gene>
    <name evidence="2" type="ORF">GCM10017596_12080</name>
</gene>
<feature type="transmembrane region" description="Helical" evidence="1">
    <location>
        <begin position="12"/>
        <end position="30"/>
    </location>
</feature>
<reference evidence="2" key="1">
    <citation type="journal article" date="2014" name="Int. J. Syst. Evol. Microbiol.">
        <title>Complete genome sequence of Corynebacterium casei LMG S-19264T (=DSM 44701T), isolated from a smear-ripened cheese.</title>
        <authorList>
            <consortium name="US DOE Joint Genome Institute (JGI-PGF)"/>
            <person name="Walter F."/>
            <person name="Albersmeier A."/>
            <person name="Kalinowski J."/>
            <person name="Ruckert C."/>
        </authorList>
    </citation>
    <scope>NUCLEOTIDE SEQUENCE</scope>
    <source>
        <strain evidence="2">VKM Ac-1958</strain>
    </source>
</reference>